<feature type="binding site" evidence="7">
    <location>
        <position position="24"/>
    </location>
    <ligand>
        <name>Ca(2+)</name>
        <dbReference type="ChEBI" id="CHEBI:29108"/>
    </ligand>
</feature>
<dbReference type="GO" id="GO:0017040">
    <property type="term" value="F:N-acylsphingosine amidohydrolase activity"/>
    <property type="evidence" value="ECO:0007669"/>
    <property type="project" value="EnsemblFungi"/>
</dbReference>
<dbReference type="GO" id="GO:0046513">
    <property type="term" value="P:ceramide biosynthetic process"/>
    <property type="evidence" value="ECO:0007669"/>
    <property type="project" value="EnsemblFungi"/>
</dbReference>
<keyword evidence="4" id="KW-0378">Hydrolase</keyword>
<organism evidence="10 11">
    <name type="scientific">Naumovozyma dairenensis (strain ATCC 10597 / BCRC 20456 / CBS 421 / NBRC 0211 / NRRL Y-12639)</name>
    <name type="common">Saccharomyces dairenensis</name>
    <dbReference type="NCBI Taxonomy" id="1071378"/>
    <lineage>
        <taxon>Eukaryota</taxon>
        <taxon>Fungi</taxon>
        <taxon>Dikarya</taxon>
        <taxon>Ascomycota</taxon>
        <taxon>Saccharomycotina</taxon>
        <taxon>Saccharomycetes</taxon>
        <taxon>Saccharomycetales</taxon>
        <taxon>Saccharomycetaceae</taxon>
        <taxon>Naumovozyma</taxon>
    </lineage>
</organism>
<dbReference type="GO" id="GO:0050291">
    <property type="term" value="F:sphingosine N-acyltransferase activity"/>
    <property type="evidence" value="ECO:0007669"/>
    <property type="project" value="EnsemblFungi"/>
</dbReference>
<dbReference type="GO" id="GO:0046872">
    <property type="term" value="F:metal ion binding"/>
    <property type="evidence" value="ECO:0007669"/>
    <property type="project" value="UniProtKB-KW"/>
</dbReference>
<dbReference type="Proteomes" id="UP000000689">
    <property type="component" value="Chromosome 3"/>
</dbReference>
<evidence type="ECO:0000256" key="7">
    <source>
        <dbReference type="PIRSR" id="PIRSR608901-1"/>
    </source>
</evidence>
<feature type="binding site" evidence="8">
    <location>
        <position position="86"/>
    </location>
    <ligand>
        <name>Zn(2+)</name>
        <dbReference type="ChEBI" id="CHEBI:29105"/>
        <note>catalytic</note>
    </ligand>
</feature>
<evidence type="ECO:0000256" key="4">
    <source>
        <dbReference type="ARBA" id="ARBA00022801"/>
    </source>
</evidence>
<dbReference type="KEGG" id="ndi:NDAI_0C05640"/>
<keyword evidence="11" id="KW-1185">Reference proteome</keyword>
<feature type="binding site" evidence="8">
    <location>
        <position position="243"/>
    </location>
    <ligand>
        <name>Zn(2+)</name>
        <dbReference type="ChEBI" id="CHEBI:29105"/>
        <note>catalytic</note>
    </ligand>
</feature>
<evidence type="ECO:0000256" key="9">
    <source>
        <dbReference type="SAM" id="Phobius"/>
    </source>
</evidence>
<comment type="cofactor">
    <cofactor evidence="8">
        <name>Zn(2+)</name>
        <dbReference type="ChEBI" id="CHEBI:29105"/>
    </cofactor>
</comment>
<feature type="binding site" evidence="8">
    <location>
        <position position="247"/>
    </location>
    <ligand>
        <name>Zn(2+)</name>
        <dbReference type="ChEBI" id="CHEBI:29105"/>
        <note>catalytic</note>
    </ligand>
</feature>
<evidence type="ECO:0000256" key="5">
    <source>
        <dbReference type="ARBA" id="ARBA00022989"/>
    </source>
</evidence>
<evidence type="ECO:0000256" key="6">
    <source>
        <dbReference type="ARBA" id="ARBA00023136"/>
    </source>
</evidence>
<evidence type="ECO:0000256" key="2">
    <source>
        <dbReference type="ARBA" id="ARBA00009780"/>
    </source>
</evidence>
<proteinExistence type="inferred from homology"/>
<reference evidence="10 11" key="1">
    <citation type="journal article" date="2011" name="Proc. Natl. Acad. Sci. U.S.A.">
        <title>Evolutionary erosion of yeast sex chromosomes by mating-type switching accidents.</title>
        <authorList>
            <person name="Gordon J.L."/>
            <person name="Armisen D."/>
            <person name="Proux-Wera E."/>
            <person name="Oheigeartaigh S.S."/>
            <person name="Byrne K.P."/>
            <person name="Wolfe K.H."/>
        </authorList>
    </citation>
    <scope>NUCLEOTIDE SEQUENCE [LARGE SCALE GENOMIC DNA]</scope>
    <source>
        <strain evidence="11">ATCC 10597 / BCRC 20456 / CBS 421 / NBRC 0211 / NRRL Y-12639</strain>
    </source>
</reference>
<feature type="binding site" evidence="7">
    <location>
        <position position="25"/>
    </location>
    <ligand>
        <name>Ca(2+)</name>
        <dbReference type="ChEBI" id="CHEBI:29108"/>
    </ligand>
</feature>
<dbReference type="InterPro" id="IPR008901">
    <property type="entry name" value="ACER"/>
</dbReference>
<dbReference type="AlphaFoldDB" id="G0W8W2"/>
<sequence>MGFLSWPYPEESVGYWGNVTSTIDWCEENYVVSYYVAEWSNTISNIVYLMTTFYSTYCTYRNSLEFRFYLIGAGYGIVGVGSWLFHMTLQYRFQLLDELPMNYAMSIPVWSLVSEAIDEIRSIKDRKEKKEQSHKDEILTGSLIFLTISIVTWIYLKSKDTDVHEVLFGVLVVLVAISSGLLTHNHTIDYDMKKNLYSAMALGVVFFLSGFTAWKLDIHYCNFWIYLRRNVLALPLGMFLELHGWWHALTGVGIYYYLVYLQYLRVITTGTYGKYKFIWRWKIFPELVPKDMEISTQYSNTLFGSLVTTKDSKEEENRKKK</sequence>
<evidence type="ECO:0000256" key="3">
    <source>
        <dbReference type="ARBA" id="ARBA00022692"/>
    </source>
</evidence>
<dbReference type="GO" id="GO:0005789">
    <property type="term" value="C:endoplasmic reticulum membrane"/>
    <property type="evidence" value="ECO:0007669"/>
    <property type="project" value="TreeGrafter"/>
</dbReference>
<gene>
    <name evidence="10" type="primary">NDAI0C05640</name>
    <name evidence="10" type="ordered locus">NDAI_0C05640</name>
</gene>
<keyword evidence="7" id="KW-0106">Calcium</keyword>
<evidence type="ECO:0000256" key="8">
    <source>
        <dbReference type="PIRSR" id="PIRSR608901-2"/>
    </source>
</evidence>
<feature type="transmembrane region" description="Helical" evidence="9">
    <location>
        <begin position="167"/>
        <end position="184"/>
    </location>
</feature>
<dbReference type="OMA" id="YVISHYA"/>
<dbReference type="HOGENOM" id="CLU_063293_3_0_1"/>
<feature type="binding site" evidence="7">
    <location>
        <position position="29"/>
    </location>
    <ligand>
        <name>Ca(2+)</name>
        <dbReference type="ChEBI" id="CHEBI:29108"/>
    </ligand>
</feature>
<name>G0W8W2_NAUDC</name>
<dbReference type="Pfam" id="PF05875">
    <property type="entry name" value="Ceramidase"/>
    <property type="match status" value="1"/>
</dbReference>
<feature type="binding site" evidence="7">
    <location>
        <position position="27"/>
    </location>
    <ligand>
        <name>Ca(2+)</name>
        <dbReference type="ChEBI" id="CHEBI:29108"/>
    </ligand>
</feature>
<comment type="similarity">
    <text evidence="2">Belongs to the alkaline ceramidase family.</text>
</comment>
<dbReference type="GeneID" id="11496573"/>
<accession>G0W8W2</accession>
<protein>
    <recommendedName>
        <fullName evidence="12">Alkaline ceramidase</fullName>
    </recommendedName>
</protein>
<keyword evidence="8" id="KW-0862">Zinc</keyword>
<dbReference type="OrthoDB" id="187171at2759"/>
<keyword evidence="3 9" id="KW-0812">Transmembrane</keyword>
<dbReference type="GO" id="GO:0032541">
    <property type="term" value="C:cortical endoplasmic reticulum"/>
    <property type="evidence" value="ECO:0007669"/>
    <property type="project" value="EnsemblFungi"/>
</dbReference>
<dbReference type="PANTHER" id="PTHR46187:SF3">
    <property type="entry name" value="ALKALINE CERAMIDASE 3"/>
    <property type="match status" value="1"/>
</dbReference>
<feature type="transmembrane region" description="Helical" evidence="9">
    <location>
        <begin position="68"/>
        <end position="89"/>
    </location>
</feature>
<dbReference type="GO" id="GO:0046514">
    <property type="term" value="P:ceramide catabolic process"/>
    <property type="evidence" value="ECO:0007669"/>
    <property type="project" value="EnsemblFungi"/>
</dbReference>
<dbReference type="eggNOG" id="KOG2329">
    <property type="taxonomic scope" value="Eukaryota"/>
</dbReference>
<feature type="binding site" evidence="7">
    <location>
        <position position="38"/>
    </location>
    <ligand>
        <name>Ca(2+)</name>
        <dbReference type="ChEBI" id="CHEBI:29108"/>
    </ligand>
</feature>
<keyword evidence="5 9" id="KW-1133">Transmembrane helix</keyword>
<evidence type="ECO:0000313" key="10">
    <source>
        <dbReference type="EMBL" id="CCD24223.1"/>
    </source>
</evidence>
<comment type="subcellular location">
    <subcellularLocation>
        <location evidence="1">Membrane</location>
        <topology evidence="1">Multi-pass membrane protein</topology>
    </subcellularLocation>
</comment>
<dbReference type="STRING" id="1071378.G0W8W2"/>
<dbReference type="RefSeq" id="XP_003669466.1">
    <property type="nucleotide sequence ID" value="XM_003669418.1"/>
</dbReference>
<evidence type="ECO:0000313" key="11">
    <source>
        <dbReference type="Proteomes" id="UP000000689"/>
    </source>
</evidence>
<feature type="transmembrane region" description="Helical" evidence="9">
    <location>
        <begin position="244"/>
        <end position="264"/>
    </location>
</feature>
<feature type="transmembrane region" description="Helical" evidence="9">
    <location>
        <begin position="196"/>
        <end position="214"/>
    </location>
</feature>
<evidence type="ECO:0008006" key="12">
    <source>
        <dbReference type="Google" id="ProtNLM"/>
    </source>
</evidence>
<keyword evidence="7" id="KW-0479">Metal-binding</keyword>
<dbReference type="EMBL" id="HE580269">
    <property type="protein sequence ID" value="CCD24223.1"/>
    <property type="molecule type" value="Genomic_DNA"/>
</dbReference>
<evidence type="ECO:0000256" key="1">
    <source>
        <dbReference type="ARBA" id="ARBA00004141"/>
    </source>
</evidence>
<keyword evidence="6 9" id="KW-0472">Membrane</keyword>
<feature type="transmembrane region" description="Helical" evidence="9">
    <location>
        <begin position="138"/>
        <end position="155"/>
    </location>
</feature>
<dbReference type="PANTHER" id="PTHR46187">
    <property type="entry name" value="ALKALINE CERAMIDASE 3"/>
    <property type="match status" value="1"/>
</dbReference>